<dbReference type="SUPFAM" id="SSF56176">
    <property type="entry name" value="FAD-binding/transporter-associated domain-like"/>
    <property type="match status" value="1"/>
</dbReference>
<dbReference type="PROSITE" id="PS51387">
    <property type="entry name" value="FAD_PCMH"/>
    <property type="match status" value="1"/>
</dbReference>
<sequence length="513" mass="54769">MRSPRANMTVGVLLALGSAGMATRSCVSRCCLDLKNVPSLEGKVYFPDSEAYEARLQTYWSVSAALEPWCMVQPSTAEDVSVAIKTIVAGDCPFGIRGGGHGAHALSNGVEHGITIDFGQMNGTTWDPETRLASVQPGGHWQTVYDELAPYGVAVTGGRAGTVGTGGFISGGGNSFHSASHGMGCDTVANFEVVLADGSIVNANATSNADLWQALKGSSGNLGLITRFDMYPIEFPDPERPVVWGGNLYYDLKSGPALVDALVQFTDNVHKDENSSSIVYWAHLPQILGGTILNAAVENTLGEVKPAAFEVYYDVEGLYDDTTKVDTLSAVTNALGAGQPAGFRNAWFTASFKNDARPMNYAAEKFHELNAAIEKIAPASVSNFNTLCMLQPITKSIVDKGVANGGNILGLESYIDEGNGIMFLVTLAINGAEAEALALPLVAAYLEDIDAYSESLGLKWDWKYLNYAHSSQEVIETFGKEAVEKLQRASAKYDPQGVFQKLRVSGFKIPSKS</sequence>
<evidence type="ECO:0000313" key="8">
    <source>
        <dbReference type="Proteomes" id="UP000267145"/>
    </source>
</evidence>
<keyword evidence="5" id="KW-0732">Signal</keyword>
<dbReference type="InterPro" id="IPR050416">
    <property type="entry name" value="FAD-linked_Oxidoreductase"/>
</dbReference>
<gene>
    <name evidence="7" type="ORF">D7B24_007759</name>
</gene>
<dbReference type="GeneID" id="39611448"/>
<comment type="similarity">
    <text evidence="1">Belongs to the oxygen-dependent FAD-linked oxidoreductase family.</text>
</comment>
<keyword evidence="8" id="KW-1185">Reference proteome</keyword>
<dbReference type="Pfam" id="PF01565">
    <property type="entry name" value="FAD_binding_4"/>
    <property type="match status" value="1"/>
</dbReference>
<dbReference type="Gene3D" id="3.30.465.10">
    <property type="match status" value="1"/>
</dbReference>
<evidence type="ECO:0000259" key="6">
    <source>
        <dbReference type="PROSITE" id="PS51387"/>
    </source>
</evidence>
<keyword evidence="3" id="KW-0274">FAD</keyword>
<dbReference type="Proteomes" id="UP000267145">
    <property type="component" value="Unassembled WGS sequence"/>
</dbReference>
<protein>
    <recommendedName>
        <fullName evidence="6">FAD-binding PCMH-type domain-containing protein</fullName>
    </recommendedName>
</protein>
<evidence type="ECO:0000256" key="5">
    <source>
        <dbReference type="SAM" id="SignalP"/>
    </source>
</evidence>
<name>A0A3M9Y773_9PEZI</name>
<feature type="chain" id="PRO_5018118294" description="FAD-binding PCMH-type domain-containing protein" evidence="5">
    <location>
        <begin position="23"/>
        <end position="513"/>
    </location>
</feature>
<dbReference type="InterPro" id="IPR036318">
    <property type="entry name" value="FAD-bd_PCMH-like_sf"/>
</dbReference>
<reference evidence="7 8" key="1">
    <citation type="submission" date="2018-10" db="EMBL/GenBank/DDBJ databases">
        <title>Genome sequence of Verticillium nonalfalfae VnAa140.</title>
        <authorList>
            <person name="Stajich J.E."/>
            <person name="Kasson M.T."/>
        </authorList>
    </citation>
    <scope>NUCLEOTIDE SEQUENCE [LARGE SCALE GENOMIC DNA]</scope>
    <source>
        <strain evidence="7 8">VnAa140</strain>
    </source>
</reference>
<dbReference type="PANTHER" id="PTHR42973">
    <property type="entry name" value="BINDING OXIDOREDUCTASE, PUTATIVE (AFU_ORTHOLOGUE AFUA_1G17690)-RELATED"/>
    <property type="match status" value="1"/>
</dbReference>
<proteinExistence type="inferred from homology"/>
<keyword evidence="4" id="KW-0560">Oxidoreductase</keyword>
<comment type="caution">
    <text evidence="7">The sequence shown here is derived from an EMBL/GenBank/DDBJ whole genome shotgun (WGS) entry which is preliminary data.</text>
</comment>
<keyword evidence="2" id="KW-0285">Flavoprotein</keyword>
<accession>A0A3M9Y773</accession>
<dbReference type="GO" id="GO:0071949">
    <property type="term" value="F:FAD binding"/>
    <property type="evidence" value="ECO:0007669"/>
    <property type="project" value="InterPro"/>
</dbReference>
<dbReference type="InterPro" id="IPR016166">
    <property type="entry name" value="FAD-bd_PCMH"/>
</dbReference>
<feature type="domain" description="FAD-binding PCMH-type" evidence="6">
    <location>
        <begin position="64"/>
        <end position="235"/>
    </location>
</feature>
<dbReference type="EMBL" id="RBVV01000064">
    <property type="protein sequence ID" value="RNJ56091.1"/>
    <property type="molecule type" value="Genomic_DNA"/>
</dbReference>
<dbReference type="AlphaFoldDB" id="A0A3M9Y773"/>
<dbReference type="InterPro" id="IPR006094">
    <property type="entry name" value="Oxid_FAD_bind_N"/>
</dbReference>
<evidence type="ECO:0000313" key="7">
    <source>
        <dbReference type="EMBL" id="RNJ56091.1"/>
    </source>
</evidence>
<dbReference type="STRING" id="1051616.A0A3M9Y773"/>
<feature type="signal peptide" evidence="5">
    <location>
        <begin position="1"/>
        <end position="22"/>
    </location>
</feature>
<dbReference type="GO" id="GO:0016491">
    <property type="term" value="F:oxidoreductase activity"/>
    <property type="evidence" value="ECO:0007669"/>
    <property type="project" value="UniProtKB-KW"/>
</dbReference>
<dbReference type="PANTHER" id="PTHR42973:SF53">
    <property type="entry name" value="FAD-BINDING PCMH-TYPE DOMAIN-CONTAINING PROTEIN-RELATED"/>
    <property type="match status" value="1"/>
</dbReference>
<evidence type="ECO:0000256" key="3">
    <source>
        <dbReference type="ARBA" id="ARBA00022827"/>
    </source>
</evidence>
<dbReference type="RefSeq" id="XP_028494249.1">
    <property type="nucleotide sequence ID" value="XM_028641864.1"/>
</dbReference>
<evidence type="ECO:0000256" key="4">
    <source>
        <dbReference type="ARBA" id="ARBA00023002"/>
    </source>
</evidence>
<dbReference type="InterPro" id="IPR016169">
    <property type="entry name" value="FAD-bd_PCMH_sub2"/>
</dbReference>
<evidence type="ECO:0000256" key="1">
    <source>
        <dbReference type="ARBA" id="ARBA00005466"/>
    </source>
</evidence>
<organism evidence="7 8">
    <name type="scientific">Verticillium nonalfalfae</name>
    <dbReference type="NCBI Taxonomy" id="1051616"/>
    <lineage>
        <taxon>Eukaryota</taxon>
        <taxon>Fungi</taxon>
        <taxon>Dikarya</taxon>
        <taxon>Ascomycota</taxon>
        <taxon>Pezizomycotina</taxon>
        <taxon>Sordariomycetes</taxon>
        <taxon>Hypocreomycetidae</taxon>
        <taxon>Glomerellales</taxon>
        <taxon>Plectosphaerellaceae</taxon>
        <taxon>Verticillium</taxon>
    </lineage>
</organism>
<evidence type="ECO:0000256" key="2">
    <source>
        <dbReference type="ARBA" id="ARBA00022630"/>
    </source>
</evidence>